<dbReference type="CDD" id="cd19873">
    <property type="entry name" value="DSRM_MRPL3_like"/>
    <property type="match status" value="1"/>
</dbReference>
<feature type="compositionally biased region" description="Acidic residues" evidence="8">
    <location>
        <begin position="373"/>
        <end position="383"/>
    </location>
</feature>
<feature type="domain" description="RNase III" evidence="9">
    <location>
        <begin position="213"/>
        <end position="301"/>
    </location>
</feature>
<dbReference type="PANTHER" id="PTHR11207">
    <property type="entry name" value="RIBONUCLEASE III"/>
    <property type="match status" value="1"/>
</dbReference>
<dbReference type="Gene3D" id="3.30.160.20">
    <property type="match status" value="1"/>
</dbReference>
<dbReference type="Gene3D" id="1.10.1520.10">
    <property type="entry name" value="Ribonuclease III domain"/>
    <property type="match status" value="1"/>
</dbReference>
<keyword evidence="11" id="KW-1185">Reference proteome</keyword>
<comment type="similarity">
    <text evidence="6">Belongs to the ribonuclease III family. Mitochondrion-specific ribosomal protein mL44 subfamily.</text>
</comment>
<dbReference type="SUPFAM" id="SSF54768">
    <property type="entry name" value="dsRNA-binding domain-like"/>
    <property type="match status" value="1"/>
</dbReference>
<comment type="caution">
    <text evidence="10">The sequence shown here is derived from an EMBL/GenBank/DDBJ whole genome shotgun (WGS) entry which is preliminary data.</text>
</comment>
<dbReference type="SMART" id="SM00358">
    <property type="entry name" value="DSRM"/>
    <property type="match status" value="1"/>
</dbReference>
<dbReference type="PROSITE" id="PS50142">
    <property type="entry name" value="RNASE_3_2"/>
    <property type="match status" value="1"/>
</dbReference>
<dbReference type="SMART" id="SM00535">
    <property type="entry name" value="RIBOc"/>
    <property type="match status" value="1"/>
</dbReference>
<dbReference type="GO" id="GO:0006396">
    <property type="term" value="P:RNA processing"/>
    <property type="evidence" value="ECO:0007669"/>
    <property type="project" value="InterPro"/>
</dbReference>
<dbReference type="EMBL" id="LKEB01000036">
    <property type="protein sequence ID" value="ROW08065.1"/>
    <property type="molecule type" value="Genomic_DNA"/>
</dbReference>
<gene>
    <name evidence="10" type="ORF">VPNG_06056</name>
</gene>
<evidence type="ECO:0000256" key="8">
    <source>
        <dbReference type="SAM" id="MobiDB-lite"/>
    </source>
</evidence>
<reference evidence="10 11" key="1">
    <citation type="submission" date="2015-09" db="EMBL/GenBank/DDBJ databases">
        <title>Host preference determinants of Valsa canker pathogens revealed by comparative genomics.</title>
        <authorList>
            <person name="Yin Z."/>
            <person name="Huang L."/>
        </authorList>
    </citation>
    <scope>NUCLEOTIDE SEQUENCE [LARGE SCALE GENOMIC DNA]</scope>
    <source>
        <strain evidence="10 11">SXYLt</strain>
    </source>
</reference>
<evidence type="ECO:0000313" key="11">
    <source>
        <dbReference type="Proteomes" id="UP000285146"/>
    </source>
</evidence>
<accession>A0A423WX65</accession>
<dbReference type="GO" id="GO:0004525">
    <property type="term" value="F:ribonuclease III activity"/>
    <property type="evidence" value="ECO:0007669"/>
    <property type="project" value="InterPro"/>
</dbReference>
<dbReference type="FunCoup" id="A0A423WX65">
    <property type="interactions" value="377"/>
</dbReference>
<dbReference type="PANTHER" id="PTHR11207:SF32">
    <property type="entry name" value="LARGE RIBOSOMAL SUBUNIT PROTEIN ML44"/>
    <property type="match status" value="1"/>
</dbReference>
<feature type="region of interest" description="Disordered" evidence="8">
    <location>
        <begin position="366"/>
        <end position="398"/>
    </location>
</feature>
<evidence type="ECO:0000256" key="2">
    <source>
        <dbReference type="ARBA" id="ARBA00022884"/>
    </source>
</evidence>
<dbReference type="InterPro" id="IPR000999">
    <property type="entry name" value="RNase_III_dom"/>
</dbReference>
<dbReference type="GO" id="GO:0005739">
    <property type="term" value="C:mitochondrion"/>
    <property type="evidence" value="ECO:0007669"/>
    <property type="project" value="TreeGrafter"/>
</dbReference>
<sequence>MQPCSRGQPAGTAAGQLTTAGALAELTSAQCADSLLAPELTIFFNGLLRDAIRRDTRPPITDHHGPPHDGNSSTVRVQIKVPFTQSTELGLRLTSLAQLVPMKRLRLEKWSGQLLAARPGGAASQRSLSSHPRVSRPSHLAPCSRRCQSTVAARDVEAEIRQGAVDYSTAATSSEQNPSSTTEPPQWPSISTEEPLGPPPSPLPRDALRSAKLAALHARLSLSDKVPVQTLARTLVDASADPAPLFNNVNLAFLGQTLISYHTSELLMCRYPRLPMQILHSAMKAYGGDKTLFHVARSWGVESAAAPGMEVDPGLLQFSLDKERAFNTTWGFVRPEAAYIEKYKWRKGISSSVVLDNDFGEALADPERASELREDEEDSDLDISDERQLTLGDPDEKVNRSHSVHGTFVRAVVGAIYTHCGREAARSFVKAHILSRQLDLQQLFSFQLPTRELARLCAREEFEPPVARLLSETGRLSRTPVYVVGIFSGNDKLGEGAAASLNHARAKAAMNALKAWYLYSPGENVRVPSDMLVEGAKPWEPVYVDIGEIV</sequence>
<feature type="region of interest" description="Disordered" evidence="8">
    <location>
        <begin position="118"/>
        <end position="146"/>
    </location>
</feature>
<dbReference type="InParanoid" id="A0A423WX65"/>
<feature type="compositionally biased region" description="Basic and acidic residues" evidence="8">
    <location>
        <begin position="384"/>
        <end position="398"/>
    </location>
</feature>
<evidence type="ECO:0000313" key="10">
    <source>
        <dbReference type="EMBL" id="ROW08065.1"/>
    </source>
</evidence>
<organism evidence="10 11">
    <name type="scientific">Cytospora leucostoma</name>
    <dbReference type="NCBI Taxonomy" id="1230097"/>
    <lineage>
        <taxon>Eukaryota</taxon>
        <taxon>Fungi</taxon>
        <taxon>Dikarya</taxon>
        <taxon>Ascomycota</taxon>
        <taxon>Pezizomycotina</taxon>
        <taxon>Sordariomycetes</taxon>
        <taxon>Sordariomycetidae</taxon>
        <taxon>Diaporthales</taxon>
        <taxon>Cytosporaceae</taxon>
        <taxon>Cytospora</taxon>
    </lineage>
</organism>
<evidence type="ECO:0000256" key="1">
    <source>
        <dbReference type="ARBA" id="ARBA00004173"/>
    </source>
</evidence>
<name>A0A423WX65_9PEZI</name>
<dbReference type="Proteomes" id="UP000285146">
    <property type="component" value="Unassembled WGS sequence"/>
</dbReference>
<dbReference type="SUPFAM" id="SSF69065">
    <property type="entry name" value="RNase III domain-like"/>
    <property type="match status" value="1"/>
</dbReference>
<protein>
    <recommendedName>
        <fullName evidence="7">Large ribosomal subunit protein mL44</fullName>
    </recommendedName>
</protein>
<dbReference type="OrthoDB" id="67027at2759"/>
<evidence type="ECO:0000259" key="9">
    <source>
        <dbReference type="PROSITE" id="PS50142"/>
    </source>
</evidence>
<dbReference type="Pfam" id="PF22892">
    <property type="entry name" value="DSRM_MRPL44"/>
    <property type="match status" value="1"/>
</dbReference>
<evidence type="ECO:0000256" key="7">
    <source>
        <dbReference type="ARBA" id="ARBA00035187"/>
    </source>
</evidence>
<dbReference type="InterPro" id="IPR014720">
    <property type="entry name" value="dsRBD_dom"/>
</dbReference>
<dbReference type="STRING" id="1230097.A0A423WX65"/>
<feature type="compositionally biased region" description="Polar residues" evidence="8">
    <location>
        <begin position="169"/>
        <end position="192"/>
    </location>
</feature>
<keyword evidence="5" id="KW-0687">Ribonucleoprotein</keyword>
<evidence type="ECO:0000256" key="3">
    <source>
        <dbReference type="ARBA" id="ARBA00022980"/>
    </source>
</evidence>
<dbReference type="InterPro" id="IPR044444">
    <property type="entry name" value="Ribosomal_mL44_DSRM_metazoa"/>
</dbReference>
<dbReference type="FunFam" id="3.30.160.20:FF:000043">
    <property type="entry name" value="60S ribosomal protein L3"/>
    <property type="match status" value="1"/>
</dbReference>
<proteinExistence type="inferred from homology"/>
<dbReference type="InterPro" id="IPR044443">
    <property type="entry name" value="Ribosomal_mL44_DSRM_fung"/>
</dbReference>
<dbReference type="InterPro" id="IPR036389">
    <property type="entry name" value="RNase_III_sf"/>
</dbReference>
<dbReference type="GO" id="GO:0003735">
    <property type="term" value="F:structural constituent of ribosome"/>
    <property type="evidence" value="ECO:0007669"/>
    <property type="project" value="TreeGrafter"/>
</dbReference>
<keyword evidence="2" id="KW-0694">RNA-binding</keyword>
<comment type="subcellular location">
    <subcellularLocation>
        <location evidence="1">Mitochondrion</location>
    </subcellularLocation>
</comment>
<evidence type="ECO:0000256" key="6">
    <source>
        <dbReference type="ARBA" id="ARBA00024034"/>
    </source>
</evidence>
<keyword evidence="4" id="KW-0496">Mitochondrion</keyword>
<keyword evidence="3" id="KW-0689">Ribosomal protein</keyword>
<dbReference type="GO" id="GO:0003725">
    <property type="term" value="F:double-stranded RNA binding"/>
    <property type="evidence" value="ECO:0007669"/>
    <property type="project" value="InterPro"/>
</dbReference>
<evidence type="ECO:0000256" key="5">
    <source>
        <dbReference type="ARBA" id="ARBA00023274"/>
    </source>
</evidence>
<dbReference type="AlphaFoldDB" id="A0A423WX65"/>
<feature type="region of interest" description="Disordered" evidence="8">
    <location>
        <begin position="167"/>
        <end position="206"/>
    </location>
</feature>
<evidence type="ECO:0000256" key="4">
    <source>
        <dbReference type="ARBA" id="ARBA00023128"/>
    </source>
</evidence>